<evidence type="ECO:0000256" key="1">
    <source>
        <dbReference type="ARBA" id="ARBA00000451"/>
    </source>
</evidence>
<feature type="compositionally biased region" description="Polar residues" evidence="6">
    <location>
        <begin position="1213"/>
        <end position="1236"/>
    </location>
</feature>
<evidence type="ECO:0000256" key="5">
    <source>
        <dbReference type="PROSITE-ProRule" id="PRU00339"/>
    </source>
</evidence>
<evidence type="ECO:0000256" key="3">
    <source>
        <dbReference type="ARBA" id="ARBA00022801"/>
    </source>
</evidence>
<keyword evidence="9" id="KW-1185">Reference proteome</keyword>
<dbReference type="GO" id="GO:0044732">
    <property type="term" value="C:mitotic spindle pole body"/>
    <property type="evidence" value="ECO:0007669"/>
    <property type="project" value="TreeGrafter"/>
</dbReference>
<proteinExistence type="predicted"/>
<dbReference type="InterPro" id="IPR005314">
    <property type="entry name" value="Peptidase_C50"/>
</dbReference>
<dbReference type="GO" id="GO:0005634">
    <property type="term" value="C:nucleus"/>
    <property type="evidence" value="ECO:0007669"/>
    <property type="project" value="InterPro"/>
</dbReference>
<keyword evidence="5" id="KW-0802">TPR repeat</keyword>
<dbReference type="PANTHER" id="PTHR12792">
    <property type="entry name" value="EXTRA SPINDLE POLES 1-RELATED"/>
    <property type="match status" value="1"/>
</dbReference>
<feature type="region of interest" description="Disordered" evidence="6">
    <location>
        <begin position="933"/>
        <end position="1012"/>
    </location>
</feature>
<feature type="region of interest" description="Disordered" evidence="6">
    <location>
        <begin position="1587"/>
        <end position="1619"/>
    </location>
</feature>
<comment type="catalytic activity">
    <reaction evidence="1">
        <text>All bonds known to be hydrolyzed by this endopeptidase have arginine in P1 and an acidic residue in P4. P6 is often occupied by an acidic residue or by a hydroxy-amino-acid residue, the phosphorylation of which enhances cleavage.</text>
        <dbReference type="EC" id="3.4.22.49"/>
    </reaction>
</comment>
<dbReference type="Proteomes" id="UP000297245">
    <property type="component" value="Unassembled WGS sequence"/>
</dbReference>
<feature type="repeat" description="TPR" evidence="5">
    <location>
        <begin position="698"/>
        <end position="731"/>
    </location>
</feature>
<reference evidence="8 9" key="1">
    <citation type="journal article" date="2019" name="Nat. Ecol. Evol.">
        <title>Megaphylogeny resolves global patterns of mushroom evolution.</title>
        <authorList>
            <person name="Varga T."/>
            <person name="Krizsan K."/>
            <person name="Foldi C."/>
            <person name="Dima B."/>
            <person name="Sanchez-Garcia M."/>
            <person name="Sanchez-Ramirez S."/>
            <person name="Szollosi G.J."/>
            <person name="Szarkandi J.G."/>
            <person name="Papp V."/>
            <person name="Albert L."/>
            <person name="Andreopoulos W."/>
            <person name="Angelini C."/>
            <person name="Antonin V."/>
            <person name="Barry K.W."/>
            <person name="Bougher N.L."/>
            <person name="Buchanan P."/>
            <person name="Buyck B."/>
            <person name="Bense V."/>
            <person name="Catcheside P."/>
            <person name="Chovatia M."/>
            <person name="Cooper J."/>
            <person name="Damon W."/>
            <person name="Desjardin D."/>
            <person name="Finy P."/>
            <person name="Geml J."/>
            <person name="Haridas S."/>
            <person name="Hughes K."/>
            <person name="Justo A."/>
            <person name="Karasinski D."/>
            <person name="Kautmanova I."/>
            <person name="Kiss B."/>
            <person name="Kocsube S."/>
            <person name="Kotiranta H."/>
            <person name="LaButti K.M."/>
            <person name="Lechner B.E."/>
            <person name="Liimatainen K."/>
            <person name="Lipzen A."/>
            <person name="Lukacs Z."/>
            <person name="Mihaltcheva S."/>
            <person name="Morgado L.N."/>
            <person name="Niskanen T."/>
            <person name="Noordeloos M.E."/>
            <person name="Ohm R.A."/>
            <person name="Ortiz-Santana B."/>
            <person name="Ovrebo C."/>
            <person name="Racz N."/>
            <person name="Riley R."/>
            <person name="Savchenko A."/>
            <person name="Shiryaev A."/>
            <person name="Soop K."/>
            <person name="Spirin V."/>
            <person name="Szebenyi C."/>
            <person name="Tomsovsky M."/>
            <person name="Tulloss R.E."/>
            <person name="Uehling J."/>
            <person name="Grigoriev I.V."/>
            <person name="Vagvolgyi C."/>
            <person name="Papp T."/>
            <person name="Martin F.M."/>
            <person name="Miettinen O."/>
            <person name="Hibbett D.S."/>
            <person name="Nagy L.G."/>
        </authorList>
    </citation>
    <scope>NUCLEOTIDE SEQUENCE [LARGE SCALE GENOMIC DNA]</scope>
    <source>
        <strain evidence="8 9">CBS 962.96</strain>
    </source>
</reference>
<dbReference type="InterPro" id="IPR011990">
    <property type="entry name" value="TPR-like_helical_dom_sf"/>
</dbReference>
<dbReference type="PROSITE" id="PS50005">
    <property type="entry name" value="TPR"/>
    <property type="match status" value="1"/>
</dbReference>
<dbReference type="InterPro" id="IPR030397">
    <property type="entry name" value="SEPARIN_core_dom"/>
</dbReference>
<feature type="domain" description="Peptidase C50" evidence="7">
    <location>
        <begin position="2002"/>
        <end position="2099"/>
    </location>
</feature>
<dbReference type="Pfam" id="PF03568">
    <property type="entry name" value="Separin_C"/>
    <property type="match status" value="1"/>
</dbReference>
<protein>
    <recommendedName>
        <fullName evidence="2">separase</fullName>
        <ecNumber evidence="2">3.4.22.49</ecNumber>
    </recommendedName>
</protein>
<dbReference type="GO" id="GO:0051307">
    <property type="term" value="P:meiotic chromosome separation"/>
    <property type="evidence" value="ECO:0007669"/>
    <property type="project" value="TreeGrafter"/>
</dbReference>
<feature type="region of interest" description="Disordered" evidence="6">
    <location>
        <begin position="79"/>
        <end position="100"/>
    </location>
</feature>
<evidence type="ECO:0000256" key="6">
    <source>
        <dbReference type="SAM" id="MobiDB-lite"/>
    </source>
</evidence>
<dbReference type="PROSITE" id="PS51700">
    <property type="entry name" value="SEPARIN"/>
    <property type="match status" value="1"/>
</dbReference>
<evidence type="ECO:0000313" key="9">
    <source>
        <dbReference type="Proteomes" id="UP000297245"/>
    </source>
</evidence>
<dbReference type="GO" id="GO:0004197">
    <property type="term" value="F:cysteine-type endopeptidase activity"/>
    <property type="evidence" value="ECO:0007669"/>
    <property type="project" value="InterPro"/>
</dbReference>
<dbReference type="GO" id="GO:0005737">
    <property type="term" value="C:cytoplasm"/>
    <property type="evidence" value="ECO:0007669"/>
    <property type="project" value="TreeGrafter"/>
</dbReference>
<dbReference type="SUPFAM" id="SSF48452">
    <property type="entry name" value="TPR-like"/>
    <property type="match status" value="1"/>
</dbReference>
<evidence type="ECO:0000256" key="4">
    <source>
        <dbReference type="ARBA" id="ARBA00022829"/>
    </source>
</evidence>
<feature type="region of interest" description="Disordered" evidence="6">
    <location>
        <begin position="1207"/>
        <end position="1238"/>
    </location>
</feature>
<gene>
    <name evidence="8" type="ORF">K435DRAFT_963900</name>
</gene>
<evidence type="ECO:0000259" key="7">
    <source>
        <dbReference type="PROSITE" id="PS51700"/>
    </source>
</evidence>
<name>A0A4V4HGZ2_DENBC</name>
<dbReference type="OrthoDB" id="10255632at2759"/>
<organism evidence="8 9">
    <name type="scientific">Dendrothele bispora (strain CBS 962.96)</name>
    <dbReference type="NCBI Taxonomy" id="1314807"/>
    <lineage>
        <taxon>Eukaryota</taxon>
        <taxon>Fungi</taxon>
        <taxon>Dikarya</taxon>
        <taxon>Basidiomycota</taxon>
        <taxon>Agaricomycotina</taxon>
        <taxon>Agaricomycetes</taxon>
        <taxon>Agaricomycetidae</taxon>
        <taxon>Agaricales</taxon>
        <taxon>Agaricales incertae sedis</taxon>
        <taxon>Dendrothele</taxon>
    </lineage>
</organism>
<dbReference type="GO" id="GO:0006508">
    <property type="term" value="P:proteolysis"/>
    <property type="evidence" value="ECO:0007669"/>
    <property type="project" value="InterPro"/>
</dbReference>
<keyword evidence="4" id="KW-0159">Chromosome partition</keyword>
<dbReference type="InterPro" id="IPR019734">
    <property type="entry name" value="TPR_rpt"/>
</dbReference>
<evidence type="ECO:0000313" key="8">
    <source>
        <dbReference type="EMBL" id="THV00746.1"/>
    </source>
</evidence>
<dbReference type="EMBL" id="ML179100">
    <property type="protein sequence ID" value="THV00746.1"/>
    <property type="molecule type" value="Genomic_DNA"/>
</dbReference>
<keyword evidence="3" id="KW-0378">Hydrolase</keyword>
<accession>A0A4V4HGZ2</accession>
<dbReference type="GO" id="GO:0072686">
    <property type="term" value="C:mitotic spindle"/>
    <property type="evidence" value="ECO:0007669"/>
    <property type="project" value="TreeGrafter"/>
</dbReference>
<evidence type="ECO:0000256" key="2">
    <source>
        <dbReference type="ARBA" id="ARBA00012489"/>
    </source>
</evidence>
<feature type="region of interest" description="Disordered" evidence="6">
    <location>
        <begin position="405"/>
        <end position="430"/>
    </location>
</feature>
<dbReference type="PANTHER" id="PTHR12792:SF0">
    <property type="entry name" value="SEPARIN"/>
    <property type="match status" value="1"/>
</dbReference>
<feature type="compositionally biased region" description="Low complexity" evidence="6">
    <location>
        <begin position="960"/>
        <end position="971"/>
    </location>
</feature>
<feature type="compositionally biased region" description="Low complexity" evidence="6">
    <location>
        <begin position="405"/>
        <end position="415"/>
    </location>
</feature>
<sequence length="2202" mass="242818">MTSVPAAPRKARTTRTVASRTKTASVAVDRLADQLATTLTMSNVKGKQKETPLLSPAEKKIQAMRMVNSASQRLSTIIQTGWKKSQEKSSKKSPTLTDAEESFNATAKNLSILRELNSGDLDIERAGISILGKLVTLEMYDSGLRALAETWPRICAIYGSSVEENVTKKPHSDQLHLLSLPIPNTDIPNDPIVLTLISTYLINAITILSHTHFTPPSQLLSKRDNKPSDPFATFCNVLYEAPTLLSWKIHYTVLPSKHLDSIFTKAYSVLTKLTASVSSSTPSQPINPGTLFRIRTYALRCLACTSNGTINDPDTFWTQVTKVTSAYVKGQPSTLSSQAEEEATNLVLTSYNEFVALAEQRADVENFMSGSGFVGFCEAWITFANRAGDVQALDKIGTLTRIGSIPSSSSVSDTSPFERSPSPTKEKYTRGKDVLRSVTTLCAGLAQVTTILEKMDWSDENVIRIRDTSSALKDSPALAILSQPTAGSDKEAERIAGKLSRAVDRARRASVKLVDSSPTSSASLPDGVREAVYLLLNTITSTLEVVIQSNPDSNFITQSLDVLFVLSRTTVSITDPRTYNPAYEYLTRAAVLCDVEGSKLNDSNSTTASTSPSTSSCVTTKDKANFIRCTSGAFHNLGGTLYTNGRFGSAIPFLREGCRLGSKALEVWRGIDEKDGVSEKNQGDGKVDPWKQLEEQIWRRWQLLGVCYIKTGDRRPAYEAFQESIKDFPYAGSGFITHSDKNGFSGLFLISSGVKELASVLDRLTYLGTCELLLPPESISLASLGTEIENPTVLGALLERQIDVLENNRRKDDIKKVLGVLMQDAVEVYRKADMPIRTARMFLRCLALGYHVGPECLEENGLGTPMQIGGEVDRLLDGKNFGRDQDLASFCPEYKASIHLWLGLHAHRRSDSEQVKLLGQHVDAACQILRSIVSPRPGSPKASRKSLPKSSPTSRKVATLASRSLKSSSLKSRAKARAPPVTPKGKSRNALQDIPINAPAAVGPSSTDSKQPTQILDGVEKLADLLQLTSNVLGLFALTLSKINILDILRRLSDRYLGATSDACILSSSELAHEYVLLGKIKRANKIFNQTYSTVQNGGVSDEASCTFFLQFAEASILNDNVAQSLKLYTEGQTLSSRLSEDKDGSSLQRVYSRIVRIEKVAMAHQVVGLIQVSKDDSSASLQGLLQSLRLWNRAFESLSKLHAPLAPKSSEDSNPFEVSSLRNALPTETPQPLQDQTKKVYTRRSSMNHLEWRISRHLLESMFALSQAYLRRGSPREAQYFIEQARDLAEALNASALICRALARNGELQMLQGKLEAGLEEVVQLDQMLEGVSGTDVADIYRVRGDLEQKGALMEDADQHYEAALKILEEFDQTFGKLDGIEFGPRHSAGVNSVLDVTLPELLAQVLHQHIWLLRDENNERYNELLNRFLALPSNSITQNLKDGLMAKLTLHDVHSRSRVDMFLSSIGETTIAMPMGTSNNLKASLSPSTQEIVKTLENAEKLFWTHLDYAGQRGRVPDIRKCIVSVGLIRALQTSLGRSELVSPALTSGLLDASSALTLRSEMLEAIQQKFSALGRDDLLWPSLATDGSPLPQPRKTGRGLMVNQEGSSSDEDEGLEIGSSSLKEYWNSVRQRYLSYKLNAASLLSSSTSTIAELPSNWTVVHITVSEDKNTLFISRQRGGGNSTTARDQPLIFCVPLKGRRDGPGDENDQHLTFEDAIVELDEIVRLSNETTKSAASIKDNSTARAKWWKERGALDTRMKELLENIEFCWLGAFKTILSKNPRLSPESINTLRIQFDRVFQRGLHLQDKKTKERAIGHKKIPSESINMPNRVTLDDSLVECFSALSPACRDEELEDLVYFMLDLYQFHGVPVAIAEIDIDQVVIDLRSVLDEHNSRFKSKGASNGHGRLGAFGYSGGQNDDEHLFLVLDKNVQGLPWENIPILRGRSVSRVPSTSFLLDRIHFARYARQAENQPKRGHSRATSRSGLLSRPIDRAVVNPRKGYYIMNPSGDLSKTEKRFEEWLNGMEEVGWKGIKGRPPSELEVLNALENEDLVVYFGHGGAEQYVRSHKIRSLPRCAAVMLWGCSSGALKDMGDFDRVGTPLNYMLAGCPTLVANLWDVTDRDIDMFSQAVFDKMHLDGDNISSKSTKSKSYIASIRDGLEDAPSMSLMNAVAESRDSCKLKYLTGAAPVVYGIPFYL</sequence>
<dbReference type="EC" id="3.4.22.49" evidence="2"/>